<dbReference type="PANTHER" id="PTHR21686:SF12">
    <property type="entry name" value="DEOXYNUCLEOTIDYLTRANSFERASE TERMINAL-INTERACTING PROTEIN 2"/>
    <property type="match status" value="1"/>
</dbReference>
<dbReference type="KEGG" id="bpg:Bathy06g03550"/>
<evidence type="ECO:0000313" key="5">
    <source>
        <dbReference type="EMBL" id="CCO16995.1"/>
    </source>
</evidence>
<feature type="compositionally biased region" description="Basic and acidic residues" evidence="3">
    <location>
        <begin position="194"/>
        <end position="216"/>
    </location>
</feature>
<name>K8EX08_9CHLO</name>
<dbReference type="RefSeq" id="XP_007512395.1">
    <property type="nucleotide sequence ID" value="XM_007512333.1"/>
</dbReference>
<keyword evidence="2" id="KW-0539">Nucleus</keyword>
<dbReference type="GO" id="GO:0006396">
    <property type="term" value="P:RNA processing"/>
    <property type="evidence" value="ECO:0007669"/>
    <property type="project" value="TreeGrafter"/>
</dbReference>
<feature type="domain" description="Fcf2 pre-rRNA processing C-terminal" evidence="4">
    <location>
        <begin position="244"/>
        <end position="333"/>
    </location>
</feature>
<accession>K8EX08</accession>
<dbReference type="GeneID" id="19015336"/>
<feature type="compositionally biased region" description="Acidic residues" evidence="3">
    <location>
        <begin position="57"/>
        <end position="77"/>
    </location>
</feature>
<reference evidence="5 6" key="1">
    <citation type="submission" date="2011-10" db="EMBL/GenBank/DDBJ databases">
        <authorList>
            <person name="Genoscope - CEA"/>
        </authorList>
    </citation>
    <scope>NUCLEOTIDE SEQUENCE [LARGE SCALE GENOMIC DNA]</scope>
    <source>
        <strain evidence="5 6">RCC 1105</strain>
    </source>
</reference>
<proteinExistence type="predicted"/>
<feature type="compositionally biased region" description="Basic and acidic residues" evidence="3">
    <location>
        <begin position="154"/>
        <end position="177"/>
    </location>
</feature>
<feature type="compositionally biased region" description="Polar residues" evidence="3">
    <location>
        <begin position="356"/>
        <end position="366"/>
    </location>
</feature>
<evidence type="ECO:0000313" key="6">
    <source>
        <dbReference type="Proteomes" id="UP000198341"/>
    </source>
</evidence>
<dbReference type="EMBL" id="FO082273">
    <property type="protein sequence ID" value="CCO16995.1"/>
    <property type="molecule type" value="Genomic_DNA"/>
</dbReference>
<organism evidence="5 6">
    <name type="scientific">Bathycoccus prasinos</name>
    <dbReference type="NCBI Taxonomy" id="41875"/>
    <lineage>
        <taxon>Eukaryota</taxon>
        <taxon>Viridiplantae</taxon>
        <taxon>Chlorophyta</taxon>
        <taxon>Mamiellophyceae</taxon>
        <taxon>Mamiellales</taxon>
        <taxon>Bathycoccaceae</taxon>
        <taxon>Bathycoccus</taxon>
    </lineage>
</organism>
<evidence type="ECO:0000256" key="3">
    <source>
        <dbReference type="SAM" id="MobiDB-lite"/>
    </source>
</evidence>
<feature type="region of interest" description="Disordered" evidence="3">
    <location>
        <begin position="1"/>
        <end position="27"/>
    </location>
</feature>
<dbReference type="InterPro" id="IPR014810">
    <property type="entry name" value="Fcf2_C"/>
</dbReference>
<dbReference type="Proteomes" id="UP000198341">
    <property type="component" value="Chromosome 6"/>
</dbReference>
<dbReference type="GO" id="GO:0003723">
    <property type="term" value="F:RNA binding"/>
    <property type="evidence" value="ECO:0007669"/>
    <property type="project" value="TreeGrafter"/>
</dbReference>
<dbReference type="OrthoDB" id="427886at2759"/>
<dbReference type="GO" id="GO:0005730">
    <property type="term" value="C:nucleolus"/>
    <property type="evidence" value="ECO:0007669"/>
    <property type="project" value="UniProtKB-SubCell"/>
</dbReference>
<feature type="region of interest" description="Disordered" evidence="3">
    <location>
        <begin position="52"/>
        <end position="80"/>
    </location>
</feature>
<feature type="region of interest" description="Disordered" evidence="3">
    <location>
        <begin position="318"/>
        <end position="366"/>
    </location>
</feature>
<gene>
    <name evidence="5" type="ORF">Bathy06g03550</name>
</gene>
<dbReference type="InterPro" id="IPR039883">
    <property type="entry name" value="Fcf2/DNTTIP2"/>
</dbReference>
<feature type="compositionally biased region" description="Basic and acidic residues" evidence="3">
    <location>
        <begin position="318"/>
        <end position="330"/>
    </location>
</feature>
<sequence>MVSIEEEDEEEEEEKEEELTTTEAMSEKMCEELEAMQSLTHEEIVEKILAVTKKSENDDDEELENDDVLNDADDDDDLTGHEGTKFAMIIAQGMRASLARQRVKKEIERRDKEGDKEEVSASDETFLRKLRKKVYQNWKPDMPSLQRDVDEQEERNQMLERRKEKAKEKERSVETHQRGALLKALPNDGKSIQRKKEGTKMKKRDPEAQGGAFERRKMHEEGAGLFVAPMMPEKANREVAKTTRKSAGKGWFDLPAAEYTPELKRDMRTLKLRGAFDPKRFYKNADTRKLPTHFSIGTVVEAAQDFHSARLTKKEKGRTFAEEIAKDQTIKKARTTRFTKVQNEKKGSGGDKRKSNTNSNASRRKK</sequence>
<evidence type="ECO:0000256" key="2">
    <source>
        <dbReference type="ARBA" id="ARBA00023242"/>
    </source>
</evidence>
<comment type="subcellular location">
    <subcellularLocation>
        <location evidence="1">Nucleus</location>
        <location evidence="1">Nucleolus</location>
    </subcellularLocation>
</comment>
<dbReference type="Pfam" id="PF08698">
    <property type="entry name" value="Fcf2"/>
    <property type="match status" value="1"/>
</dbReference>
<keyword evidence="6" id="KW-1185">Reference proteome</keyword>
<dbReference type="STRING" id="41875.K8EX08"/>
<evidence type="ECO:0000259" key="4">
    <source>
        <dbReference type="Pfam" id="PF08698"/>
    </source>
</evidence>
<evidence type="ECO:0000256" key="1">
    <source>
        <dbReference type="ARBA" id="ARBA00004604"/>
    </source>
</evidence>
<protein>
    <recommendedName>
        <fullName evidence="4">Fcf2 pre-rRNA processing C-terminal domain-containing protein</fullName>
    </recommendedName>
</protein>
<feature type="region of interest" description="Disordered" evidence="3">
    <location>
        <begin position="140"/>
        <end position="216"/>
    </location>
</feature>
<dbReference type="AlphaFoldDB" id="K8EX08"/>
<dbReference type="eggNOG" id="KOG3100">
    <property type="taxonomic scope" value="Eukaryota"/>
</dbReference>
<feature type="compositionally biased region" description="Basic and acidic residues" evidence="3">
    <location>
        <begin position="342"/>
        <end position="354"/>
    </location>
</feature>
<feature type="compositionally biased region" description="Acidic residues" evidence="3">
    <location>
        <begin position="1"/>
        <end position="20"/>
    </location>
</feature>
<dbReference type="PANTHER" id="PTHR21686">
    <property type="entry name" value="DEOXYNUCLEOTIDYLTRANSFERASE TERMINAL-INTERACTING PROTEIN 2"/>
    <property type="match status" value="1"/>
</dbReference>